<feature type="domain" description="ParB-like N-terminal" evidence="2">
    <location>
        <begin position="16"/>
        <end position="100"/>
    </location>
</feature>
<dbReference type="Proteomes" id="UP000002432">
    <property type="component" value="Chromosome"/>
</dbReference>
<dbReference type="SMART" id="SM00470">
    <property type="entry name" value="ParB"/>
    <property type="match status" value="1"/>
</dbReference>
<evidence type="ECO:0000259" key="2">
    <source>
        <dbReference type="SMART" id="SM00470"/>
    </source>
</evidence>
<proteinExistence type="inferred from homology"/>
<organism evidence="3 4">
    <name type="scientific">Koribacter versatilis (strain Ellin345)</name>
    <dbReference type="NCBI Taxonomy" id="204669"/>
    <lineage>
        <taxon>Bacteria</taxon>
        <taxon>Pseudomonadati</taxon>
        <taxon>Acidobacteriota</taxon>
        <taxon>Terriglobia</taxon>
        <taxon>Terriglobales</taxon>
        <taxon>Candidatus Korobacteraceae</taxon>
        <taxon>Candidatus Korobacter</taxon>
    </lineage>
</organism>
<protein>
    <submittedName>
        <fullName evidence="3">ParB-like partition protein</fullName>
    </submittedName>
</protein>
<dbReference type="GO" id="GO:0045881">
    <property type="term" value="P:positive regulation of sporulation resulting in formation of a cellular spore"/>
    <property type="evidence" value="ECO:0007669"/>
    <property type="project" value="TreeGrafter"/>
</dbReference>
<dbReference type="InterPro" id="IPR004437">
    <property type="entry name" value="ParB/RepB/Spo0J"/>
</dbReference>
<dbReference type="OrthoDB" id="274630at2"/>
<reference evidence="3 4" key="1">
    <citation type="journal article" date="2009" name="Appl. Environ. Microbiol.">
        <title>Three genomes from the phylum Acidobacteria provide insight into the lifestyles of these microorganisms in soils.</title>
        <authorList>
            <person name="Ward N.L."/>
            <person name="Challacombe J.F."/>
            <person name="Janssen P.H."/>
            <person name="Henrissat B."/>
            <person name="Coutinho P.M."/>
            <person name="Wu M."/>
            <person name="Xie G."/>
            <person name="Haft D.H."/>
            <person name="Sait M."/>
            <person name="Badger J."/>
            <person name="Barabote R.D."/>
            <person name="Bradley B."/>
            <person name="Brettin T.S."/>
            <person name="Brinkac L.M."/>
            <person name="Bruce D."/>
            <person name="Creasy T."/>
            <person name="Daugherty S.C."/>
            <person name="Davidsen T.M."/>
            <person name="DeBoy R.T."/>
            <person name="Detter J.C."/>
            <person name="Dodson R.J."/>
            <person name="Durkin A.S."/>
            <person name="Ganapathy A."/>
            <person name="Gwinn-Giglio M."/>
            <person name="Han C.S."/>
            <person name="Khouri H."/>
            <person name="Kiss H."/>
            <person name="Kothari S.P."/>
            <person name="Madupu R."/>
            <person name="Nelson K.E."/>
            <person name="Nelson W.C."/>
            <person name="Paulsen I."/>
            <person name="Penn K."/>
            <person name="Ren Q."/>
            <person name="Rosovitz M.J."/>
            <person name="Selengut J.D."/>
            <person name="Shrivastava S."/>
            <person name="Sullivan S.A."/>
            <person name="Tapia R."/>
            <person name="Thompson L.S."/>
            <person name="Watkins K.L."/>
            <person name="Yang Q."/>
            <person name="Yu C."/>
            <person name="Zafar N."/>
            <person name="Zhou L."/>
            <person name="Kuske C.R."/>
        </authorList>
    </citation>
    <scope>NUCLEOTIDE SEQUENCE [LARGE SCALE GENOMIC DNA]</scope>
    <source>
        <strain evidence="3 4">Ellin345</strain>
    </source>
</reference>
<sequence length="321" mass="36988">MTADVDKFGVRAIGVNTLPMDGVKPNPHNPRMLFDREDLHILRESIKRVGILVPLTVYRETRSGDYVILDGQRRWICAQEAGLKTIPVNEVAEPTLVQNIVTMFQIHKLRKDWELMPTALKLELLMRELREKNDKRLAELTGLDEAVVVRSKKLLSYPKRYQDTMLDADPKKRVKADFFIELYPVRNDREVQKFPWFKKDDFTDAMLKKSAAGGLRSVTDFRIVKQYVNNAVKAKKTPLISKRLQEFADQPVLGPDHLSIESAAVTANAKKLLQSVDKIYSQVNDIDIDEYYGEEALWNRLESLAQLIREKLRALGRREAK</sequence>
<evidence type="ECO:0000313" key="4">
    <source>
        <dbReference type="Proteomes" id="UP000002432"/>
    </source>
</evidence>
<dbReference type="AlphaFoldDB" id="Q1ISQ3"/>
<dbReference type="PANTHER" id="PTHR33375">
    <property type="entry name" value="CHROMOSOME-PARTITIONING PROTEIN PARB-RELATED"/>
    <property type="match status" value="1"/>
</dbReference>
<dbReference type="PANTHER" id="PTHR33375:SF1">
    <property type="entry name" value="CHROMOSOME-PARTITIONING PROTEIN PARB-RELATED"/>
    <property type="match status" value="1"/>
</dbReference>
<dbReference type="STRING" id="204669.Acid345_1094"/>
<dbReference type="Gene3D" id="3.90.1530.10">
    <property type="entry name" value="Conserved hypothetical protein from pyrococcus furiosus pfu- 392566-001, ParB domain"/>
    <property type="match status" value="1"/>
</dbReference>
<accession>Q1ISQ3</accession>
<dbReference type="GO" id="GO:0005694">
    <property type="term" value="C:chromosome"/>
    <property type="evidence" value="ECO:0007669"/>
    <property type="project" value="TreeGrafter"/>
</dbReference>
<dbReference type="KEGG" id="aba:Acid345_1094"/>
<dbReference type="Pfam" id="PF02195">
    <property type="entry name" value="ParB_N"/>
    <property type="match status" value="1"/>
</dbReference>
<comment type="similarity">
    <text evidence="1">Belongs to the ParB family.</text>
</comment>
<dbReference type="EMBL" id="CP000360">
    <property type="protein sequence ID" value="ABF40097.1"/>
    <property type="molecule type" value="Genomic_DNA"/>
</dbReference>
<dbReference type="eggNOG" id="COG1475">
    <property type="taxonomic scope" value="Bacteria"/>
</dbReference>
<keyword evidence="4" id="KW-1185">Reference proteome</keyword>
<dbReference type="InterPro" id="IPR050336">
    <property type="entry name" value="Chromosome_partition/occlusion"/>
</dbReference>
<dbReference type="SUPFAM" id="SSF110849">
    <property type="entry name" value="ParB/Sulfiredoxin"/>
    <property type="match status" value="1"/>
</dbReference>
<dbReference type="NCBIfam" id="TIGR00180">
    <property type="entry name" value="parB_part"/>
    <property type="match status" value="1"/>
</dbReference>
<dbReference type="HOGENOM" id="CLU_865398_0_0_0"/>
<dbReference type="EnsemblBacteria" id="ABF40097">
    <property type="protein sequence ID" value="ABF40097"/>
    <property type="gene ID" value="Acid345_1094"/>
</dbReference>
<gene>
    <name evidence="3" type="ordered locus">Acid345_1094</name>
</gene>
<name>Q1ISQ3_KORVE</name>
<dbReference type="InterPro" id="IPR003115">
    <property type="entry name" value="ParB_N"/>
</dbReference>
<evidence type="ECO:0000256" key="1">
    <source>
        <dbReference type="ARBA" id="ARBA00006295"/>
    </source>
</evidence>
<dbReference type="GO" id="GO:0003677">
    <property type="term" value="F:DNA binding"/>
    <property type="evidence" value="ECO:0007669"/>
    <property type="project" value="InterPro"/>
</dbReference>
<dbReference type="GO" id="GO:0007059">
    <property type="term" value="P:chromosome segregation"/>
    <property type="evidence" value="ECO:0007669"/>
    <property type="project" value="TreeGrafter"/>
</dbReference>
<dbReference type="InterPro" id="IPR036086">
    <property type="entry name" value="ParB/Sulfiredoxin_sf"/>
</dbReference>
<dbReference type="RefSeq" id="WP_011521899.1">
    <property type="nucleotide sequence ID" value="NC_008009.1"/>
</dbReference>
<evidence type="ECO:0000313" key="3">
    <source>
        <dbReference type="EMBL" id="ABF40097.1"/>
    </source>
</evidence>